<dbReference type="Proteomes" id="UP001595758">
    <property type="component" value="Unassembled WGS sequence"/>
</dbReference>
<name>A0ABV8CCV8_9GAMM</name>
<reference evidence="2" key="1">
    <citation type="journal article" date="2019" name="Int. J. Syst. Evol. Microbiol.">
        <title>The Global Catalogue of Microorganisms (GCM) 10K type strain sequencing project: providing services to taxonomists for standard genome sequencing and annotation.</title>
        <authorList>
            <consortium name="The Broad Institute Genomics Platform"/>
            <consortium name="The Broad Institute Genome Sequencing Center for Infectious Disease"/>
            <person name="Wu L."/>
            <person name="Ma J."/>
        </authorList>
    </citation>
    <scope>NUCLEOTIDE SEQUENCE [LARGE SCALE GENOMIC DNA]</scope>
    <source>
        <strain evidence="2">CCUG 59858</strain>
    </source>
</reference>
<protein>
    <recommendedName>
        <fullName evidence="3">Ankyrin repeat protein</fullName>
    </recommendedName>
</protein>
<organism evidence="1 2">
    <name type="scientific">Legionella dresdenensis</name>
    <dbReference type="NCBI Taxonomy" id="450200"/>
    <lineage>
        <taxon>Bacteria</taxon>
        <taxon>Pseudomonadati</taxon>
        <taxon>Pseudomonadota</taxon>
        <taxon>Gammaproteobacteria</taxon>
        <taxon>Legionellales</taxon>
        <taxon>Legionellaceae</taxon>
        <taxon>Legionella</taxon>
    </lineage>
</organism>
<sequence>MNFATLKQIIAIYDKSYKTKTDSQFLRVIFGSTVPMEKLRKFVEDNSPTPDTNESHLTFSQEYELGKILYAKEPVPRTEIKEVFDNIKQQLWEGEYCTASYETAQKLYDNDLTLDAHWQAVKKHPQNESRDFAEILCNLPVEIRDNTVLLSEIENTQCKPDIIQNIINELKKDNLLTADILVNVIKYYECSQRHLQTLKLLKQSQILNGQRDKQVLSVVARNIHLLGSSEGVTTIVNSLTQLELDKQLNELELSYLANSTLHFKKAMDAIPMLHAAGMASEMYFAFVFRASEHVKLASLLIMLKNKELLENYFTELNQTKDYWSFIIHIDSLLSMAQEPETDKLVDKLQQIISECKSPRTPQKPIELDAVLVHTFLSPGKISPRKILVPVGSSPSPTSLF</sequence>
<proteinExistence type="predicted"/>
<dbReference type="RefSeq" id="WP_382341138.1">
    <property type="nucleotide sequence ID" value="NZ_JBHSAB010000003.1"/>
</dbReference>
<comment type="caution">
    <text evidence="1">The sequence shown here is derived from an EMBL/GenBank/DDBJ whole genome shotgun (WGS) entry which is preliminary data.</text>
</comment>
<evidence type="ECO:0008006" key="3">
    <source>
        <dbReference type="Google" id="ProtNLM"/>
    </source>
</evidence>
<evidence type="ECO:0000313" key="2">
    <source>
        <dbReference type="Proteomes" id="UP001595758"/>
    </source>
</evidence>
<gene>
    <name evidence="1" type="ORF">ACFORL_03420</name>
</gene>
<keyword evidence="2" id="KW-1185">Reference proteome</keyword>
<accession>A0ABV8CCV8</accession>
<dbReference type="EMBL" id="JBHSAB010000003">
    <property type="protein sequence ID" value="MFC3908128.1"/>
    <property type="molecule type" value="Genomic_DNA"/>
</dbReference>
<evidence type="ECO:0000313" key="1">
    <source>
        <dbReference type="EMBL" id="MFC3908128.1"/>
    </source>
</evidence>